<dbReference type="InterPro" id="IPR011707">
    <property type="entry name" value="Cu-oxidase-like_N"/>
</dbReference>
<dbReference type="PANTHER" id="PTHR11709">
    <property type="entry name" value="MULTI-COPPER OXIDASE"/>
    <property type="match status" value="1"/>
</dbReference>
<keyword evidence="9" id="KW-1185">Reference proteome</keyword>
<dbReference type="PROSITE" id="PS00080">
    <property type="entry name" value="MULTICOPPER_OXIDASE2"/>
    <property type="match status" value="1"/>
</dbReference>
<comment type="caution">
    <text evidence="8">The sequence shown here is derived from an EMBL/GenBank/DDBJ whole genome shotgun (WGS) entry which is preliminary data.</text>
</comment>
<dbReference type="InterPro" id="IPR033138">
    <property type="entry name" value="Cu_oxidase_CS"/>
</dbReference>
<evidence type="ECO:0000259" key="5">
    <source>
        <dbReference type="Pfam" id="PF00394"/>
    </source>
</evidence>
<dbReference type="Proteomes" id="UP000630149">
    <property type="component" value="Unassembled WGS sequence"/>
</dbReference>
<dbReference type="SUPFAM" id="SSF49503">
    <property type="entry name" value="Cupredoxins"/>
    <property type="match status" value="3"/>
</dbReference>
<reference evidence="8" key="2">
    <citation type="submission" date="2020-09" db="EMBL/GenBank/DDBJ databases">
        <authorList>
            <person name="Sun Q."/>
            <person name="Ohkuma M."/>
        </authorList>
    </citation>
    <scope>NUCLEOTIDE SEQUENCE</scope>
    <source>
        <strain evidence="8">JCM 13919</strain>
    </source>
</reference>
<dbReference type="GO" id="GO:0006878">
    <property type="term" value="P:intracellular copper ion homeostasis"/>
    <property type="evidence" value="ECO:0007669"/>
    <property type="project" value="InterPro"/>
</dbReference>
<evidence type="ECO:0000256" key="3">
    <source>
        <dbReference type="ARBA" id="ARBA00023008"/>
    </source>
</evidence>
<feature type="domain" description="Plastocyanin-like" evidence="7">
    <location>
        <begin position="29"/>
        <end position="140"/>
    </location>
</feature>
<dbReference type="GO" id="GO:0005507">
    <property type="term" value="F:copper ion binding"/>
    <property type="evidence" value="ECO:0007669"/>
    <property type="project" value="InterPro"/>
</dbReference>
<keyword evidence="2" id="KW-0560">Oxidoreductase</keyword>
<organism evidence="8 9">
    <name type="scientific">Legionella impletisoli</name>
    <dbReference type="NCBI Taxonomy" id="343510"/>
    <lineage>
        <taxon>Bacteria</taxon>
        <taxon>Pseudomonadati</taxon>
        <taxon>Pseudomonadota</taxon>
        <taxon>Gammaproteobacteria</taxon>
        <taxon>Legionellales</taxon>
        <taxon>Legionellaceae</taxon>
        <taxon>Legionella</taxon>
    </lineage>
</organism>
<protein>
    <recommendedName>
        <fullName evidence="10">L-ascorbate oxidase</fullName>
    </recommendedName>
</protein>
<feature type="domain" description="Plastocyanin-like" evidence="5">
    <location>
        <begin position="150"/>
        <end position="318"/>
    </location>
</feature>
<dbReference type="PROSITE" id="PS00079">
    <property type="entry name" value="MULTICOPPER_OXIDASE1"/>
    <property type="match status" value="2"/>
</dbReference>
<sequence>MKNGFWVGLLTLMLASSLWAQEKTVDLTISYNTVNFNGKPARAITVNNQIPAPTLRFKEGDTVIINVHNHLDKDAAVHWHGIILPWQMDGVLNITQKGIPPGETFQYKYKLRQSGTYWYHSHAGLQEQEGLYGAFIIEPKYPPPFEYTKDYVVVLSDWKNTKADHIQANLKKTGEYYGPLFPLQPSLSHFLRSYSKADPKERKKLWMDYKMMQFMRMGIFDINDVAYDAFLMHGHTKHNPWTKLVKVGDVVRLRFIDAGANTFFHIKMPDANMQMVHVQGNDVVPYPVNSFRMGPGETNDVLVKIEKDKPYIIYAESTDKVGKVFGALVTKPNQLVPYNAVKPFPEPLPVTREKMANEHKRGLKPMKNMGMQSTLNQQPKINTMVASHLPNSAQNNASKIDKKEQNTVTIGTKYQTLKSWRKTNDPDKPIYKTVDLKLFGFMDRFIWFINGVPEYNAKPIMLVPGKRYRLVFTNNSMMHHPMHLHGHWMILRNGNGSYDPLLHTIDVPPGSQVTADLDTDASGQWFFHCHMLNHMVSGLARVFQYASLEEVAKGKKKPQDIIQETPYYNRPIVRVDEVRPIPLSIVKHPVHTPNKFFAASWIDVGGDFSHNRQMLTYYGLYGPDFNKLQLFINDAEMEKGSISNADIDVFYWRQISQFWALKGGVNYFYRPSQTPYWQPGIGFEGLMYYFIDNSSRFYYHKGSFKADIEFGRNIQLTNNLFFGVEIRAIAATKTVREDQIGNGLNEMYFIAGPNYRLAPGIVAFVEYEHQQYYGALKSIRRQLGETTREDSVFFGLSFLI</sequence>
<evidence type="ECO:0008006" key="10">
    <source>
        <dbReference type="Google" id="ProtNLM"/>
    </source>
</evidence>
<keyword evidence="4" id="KW-0732">Signal</keyword>
<feature type="signal peptide" evidence="4">
    <location>
        <begin position="1"/>
        <end position="20"/>
    </location>
</feature>
<feature type="chain" id="PRO_5037732288" description="L-ascorbate oxidase" evidence="4">
    <location>
        <begin position="21"/>
        <end position="800"/>
    </location>
</feature>
<dbReference type="PANTHER" id="PTHR11709:SF394">
    <property type="entry name" value="FI03373P-RELATED"/>
    <property type="match status" value="1"/>
</dbReference>
<evidence type="ECO:0000256" key="4">
    <source>
        <dbReference type="SAM" id="SignalP"/>
    </source>
</evidence>
<keyword evidence="1" id="KW-0479">Metal-binding</keyword>
<gene>
    <name evidence="8" type="ORF">GCM10007966_22130</name>
</gene>
<evidence type="ECO:0000256" key="1">
    <source>
        <dbReference type="ARBA" id="ARBA00022723"/>
    </source>
</evidence>
<dbReference type="Pfam" id="PF05275">
    <property type="entry name" value="CopB"/>
    <property type="match status" value="1"/>
</dbReference>
<evidence type="ECO:0000313" key="8">
    <source>
        <dbReference type="EMBL" id="GGI93133.1"/>
    </source>
</evidence>
<reference evidence="8" key="1">
    <citation type="journal article" date="2014" name="Int. J. Syst. Evol. Microbiol.">
        <title>Complete genome sequence of Corynebacterium casei LMG S-19264T (=DSM 44701T), isolated from a smear-ripened cheese.</title>
        <authorList>
            <consortium name="US DOE Joint Genome Institute (JGI-PGF)"/>
            <person name="Walter F."/>
            <person name="Albersmeier A."/>
            <person name="Kalinowski J."/>
            <person name="Ruckert C."/>
        </authorList>
    </citation>
    <scope>NUCLEOTIDE SEQUENCE</scope>
    <source>
        <strain evidence="8">JCM 13919</strain>
    </source>
</reference>
<dbReference type="Gene3D" id="2.60.40.420">
    <property type="entry name" value="Cupredoxins - blue copper proteins"/>
    <property type="match status" value="3"/>
</dbReference>
<evidence type="ECO:0000256" key="2">
    <source>
        <dbReference type="ARBA" id="ARBA00023002"/>
    </source>
</evidence>
<feature type="domain" description="Plastocyanin-like" evidence="6">
    <location>
        <begin position="434"/>
        <end position="545"/>
    </location>
</feature>
<dbReference type="GO" id="GO:0009279">
    <property type="term" value="C:cell outer membrane"/>
    <property type="evidence" value="ECO:0007669"/>
    <property type="project" value="InterPro"/>
</dbReference>
<evidence type="ECO:0000259" key="6">
    <source>
        <dbReference type="Pfam" id="PF07731"/>
    </source>
</evidence>
<name>A0A917NEK2_9GAMM</name>
<dbReference type="GO" id="GO:0016491">
    <property type="term" value="F:oxidoreductase activity"/>
    <property type="evidence" value="ECO:0007669"/>
    <property type="project" value="UniProtKB-KW"/>
</dbReference>
<dbReference type="CDD" id="cd13896">
    <property type="entry name" value="CuRO_3_CopA"/>
    <property type="match status" value="1"/>
</dbReference>
<dbReference type="Pfam" id="PF07731">
    <property type="entry name" value="Cu-oxidase_2"/>
    <property type="match status" value="1"/>
</dbReference>
<dbReference type="InterPro" id="IPR007939">
    <property type="entry name" value="Cu-R_B_prcur"/>
</dbReference>
<dbReference type="EMBL" id="BMOB01000015">
    <property type="protein sequence ID" value="GGI93133.1"/>
    <property type="molecule type" value="Genomic_DNA"/>
</dbReference>
<dbReference type="InterPro" id="IPR001117">
    <property type="entry name" value="Cu-oxidase_2nd"/>
</dbReference>
<dbReference type="AlphaFoldDB" id="A0A917NEK2"/>
<dbReference type="Pfam" id="PF00394">
    <property type="entry name" value="Cu-oxidase"/>
    <property type="match status" value="1"/>
</dbReference>
<evidence type="ECO:0000259" key="7">
    <source>
        <dbReference type="Pfam" id="PF07732"/>
    </source>
</evidence>
<dbReference type="InterPro" id="IPR045087">
    <property type="entry name" value="Cu-oxidase_fam"/>
</dbReference>
<evidence type="ECO:0000313" key="9">
    <source>
        <dbReference type="Proteomes" id="UP000630149"/>
    </source>
</evidence>
<dbReference type="InterPro" id="IPR002355">
    <property type="entry name" value="Cu_oxidase_Cu_BS"/>
</dbReference>
<dbReference type="InterPro" id="IPR008972">
    <property type="entry name" value="Cupredoxin"/>
</dbReference>
<proteinExistence type="predicted"/>
<accession>A0A917NEK2</accession>
<dbReference type="InterPro" id="IPR011706">
    <property type="entry name" value="Cu-oxidase_C"/>
</dbReference>
<dbReference type="Pfam" id="PF07732">
    <property type="entry name" value="Cu-oxidase_3"/>
    <property type="match status" value="1"/>
</dbReference>
<dbReference type="RefSeq" id="WP_308423385.1">
    <property type="nucleotide sequence ID" value="NZ_BMOB01000015.1"/>
</dbReference>
<keyword evidence="3" id="KW-0186">Copper</keyword>
<dbReference type="InterPro" id="IPR034279">
    <property type="entry name" value="CuRO_3_CopA"/>
</dbReference>